<evidence type="ECO:0000313" key="1">
    <source>
        <dbReference type="EMBL" id="PIY72355.1"/>
    </source>
</evidence>
<sequence length="253" mass="26945">MNSPQYKIQFGNINMGGAKGGSLMQDTDDSTYTLSSTLGQTAAGQFQSNGYVVKAGFQYIYSKIPFTFSVSNTTVDLGTLLPNTPTTNSIALTVSFGGAGQYVVTAQEESALKTVTGTSSIYEVSCSNDTCCNGGIYTCAENQAKPWTSSSAYGFGYNMKDEDVPSDFIDNTYFRPFPDKSASEVPAVIMQSSNVTLNITPTPNPLPTSAPILTGTPRDITHQSTLTFKANISPLQPAGSYQTVIHFVATPSF</sequence>
<name>A0A2M7QK34_9BACT</name>
<accession>A0A2M7QK34</accession>
<comment type="caution">
    <text evidence="1">The sequence shown here is derived from an EMBL/GenBank/DDBJ whole genome shotgun (WGS) entry which is preliminary data.</text>
</comment>
<gene>
    <name evidence="1" type="ORF">COY87_01400</name>
</gene>
<proteinExistence type="predicted"/>
<dbReference type="Proteomes" id="UP000229401">
    <property type="component" value="Unassembled WGS sequence"/>
</dbReference>
<reference evidence="2" key="1">
    <citation type="submission" date="2017-09" db="EMBL/GenBank/DDBJ databases">
        <title>Depth-based differentiation of microbial function through sediment-hosted aquifers and enrichment of novel symbionts in the deep terrestrial subsurface.</title>
        <authorList>
            <person name="Probst A.J."/>
            <person name="Ladd B."/>
            <person name="Jarett J.K."/>
            <person name="Geller-Mcgrath D.E."/>
            <person name="Sieber C.M.K."/>
            <person name="Emerson J.B."/>
            <person name="Anantharaman K."/>
            <person name="Thomas B.C."/>
            <person name="Malmstrom R."/>
            <person name="Stieglmeier M."/>
            <person name="Klingl A."/>
            <person name="Woyke T."/>
            <person name="Ryan C.M."/>
            <person name="Banfield J.F."/>
        </authorList>
    </citation>
    <scope>NUCLEOTIDE SEQUENCE [LARGE SCALE GENOMIC DNA]</scope>
</reference>
<dbReference type="AlphaFoldDB" id="A0A2M7QK34"/>
<organism evidence="1 2">
    <name type="scientific">Candidatus Roizmanbacteria bacterium CG_4_10_14_0_8_um_filter_33_9</name>
    <dbReference type="NCBI Taxonomy" id="1974826"/>
    <lineage>
        <taxon>Bacteria</taxon>
        <taxon>Candidatus Roizmaniibacteriota</taxon>
    </lineage>
</organism>
<dbReference type="EMBL" id="PFLI01000051">
    <property type="protein sequence ID" value="PIY72355.1"/>
    <property type="molecule type" value="Genomic_DNA"/>
</dbReference>
<evidence type="ECO:0000313" key="2">
    <source>
        <dbReference type="Proteomes" id="UP000229401"/>
    </source>
</evidence>
<protein>
    <submittedName>
        <fullName evidence="1">Uncharacterized protein</fullName>
    </submittedName>
</protein>